<feature type="compositionally biased region" description="Acidic residues" evidence="8">
    <location>
        <begin position="1393"/>
        <end position="1404"/>
    </location>
</feature>
<dbReference type="SMART" id="SM00225">
    <property type="entry name" value="BTB"/>
    <property type="match status" value="1"/>
</dbReference>
<evidence type="ECO:0000256" key="6">
    <source>
        <dbReference type="ARBA" id="ARBA00023242"/>
    </source>
</evidence>
<keyword evidence="6" id="KW-0539">Nucleus</keyword>
<organism evidence="11 12">
    <name type="scientific">Spodoptera frugiperda</name>
    <name type="common">Fall armyworm</name>
    <dbReference type="NCBI Taxonomy" id="7108"/>
    <lineage>
        <taxon>Eukaryota</taxon>
        <taxon>Metazoa</taxon>
        <taxon>Ecdysozoa</taxon>
        <taxon>Arthropoda</taxon>
        <taxon>Hexapoda</taxon>
        <taxon>Insecta</taxon>
        <taxon>Pterygota</taxon>
        <taxon>Neoptera</taxon>
        <taxon>Endopterygota</taxon>
        <taxon>Lepidoptera</taxon>
        <taxon>Glossata</taxon>
        <taxon>Ditrysia</taxon>
        <taxon>Noctuoidea</taxon>
        <taxon>Noctuidae</taxon>
        <taxon>Amphipyrinae</taxon>
        <taxon>Spodoptera</taxon>
    </lineage>
</organism>
<evidence type="ECO:0000256" key="8">
    <source>
        <dbReference type="SAM" id="MobiDB-lite"/>
    </source>
</evidence>
<feature type="domain" description="C2H2-type" evidence="10">
    <location>
        <begin position="566"/>
        <end position="593"/>
    </location>
</feature>
<dbReference type="Gene3D" id="3.30.160.60">
    <property type="entry name" value="Classic Zinc Finger"/>
    <property type="match status" value="1"/>
</dbReference>
<feature type="region of interest" description="Disordered" evidence="8">
    <location>
        <begin position="1342"/>
        <end position="1445"/>
    </location>
</feature>
<dbReference type="PANTHER" id="PTHR24394">
    <property type="entry name" value="ZINC FINGER PROTEIN"/>
    <property type="match status" value="1"/>
</dbReference>
<keyword evidence="11" id="KW-1185">Reference proteome</keyword>
<evidence type="ECO:0000256" key="3">
    <source>
        <dbReference type="ARBA" id="ARBA00022737"/>
    </source>
</evidence>
<dbReference type="InterPro" id="IPR011333">
    <property type="entry name" value="SKP1/BTB/POZ_sf"/>
</dbReference>
<proteinExistence type="predicted"/>
<reference evidence="12" key="1">
    <citation type="submission" date="2025-08" db="UniProtKB">
        <authorList>
            <consortium name="RefSeq"/>
        </authorList>
    </citation>
    <scope>IDENTIFICATION</scope>
    <source>
        <tissue evidence="12">Whole larval tissue</tissue>
    </source>
</reference>
<dbReference type="SUPFAM" id="SSF57667">
    <property type="entry name" value="beta-beta-alpha zinc fingers"/>
    <property type="match status" value="1"/>
</dbReference>
<dbReference type="GO" id="GO:0008270">
    <property type="term" value="F:zinc ion binding"/>
    <property type="evidence" value="ECO:0007669"/>
    <property type="project" value="UniProtKB-KW"/>
</dbReference>
<comment type="subcellular location">
    <subcellularLocation>
        <location evidence="1">Nucleus</location>
    </subcellularLocation>
</comment>
<dbReference type="InterPro" id="IPR000210">
    <property type="entry name" value="BTB/POZ_dom"/>
</dbReference>
<dbReference type="SMART" id="SM00355">
    <property type="entry name" value="ZnF_C2H2"/>
    <property type="match status" value="5"/>
</dbReference>
<feature type="compositionally biased region" description="Polar residues" evidence="8">
    <location>
        <begin position="1196"/>
        <end position="1217"/>
    </location>
</feature>
<evidence type="ECO:0000256" key="4">
    <source>
        <dbReference type="ARBA" id="ARBA00022771"/>
    </source>
</evidence>
<gene>
    <name evidence="12" type="primary">LOC126913077</name>
</gene>
<dbReference type="Pfam" id="PF00651">
    <property type="entry name" value="BTB"/>
    <property type="match status" value="1"/>
</dbReference>
<feature type="domain" description="BTB" evidence="9">
    <location>
        <begin position="30"/>
        <end position="97"/>
    </location>
</feature>
<dbReference type="PROSITE" id="PS00028">
    <property type="entry name" value="ZINC_FINGER_C2H2_1"/>
    <property type="match status" value="2"/>
</dbReference>
<dbReference type="GO" id="GO:0000981">
    <property type="term" value="F:DNA-binding transcription factor activity, RNA polymerase II-specific"/>
    <property type="evidence" value="ECO:0007669"/>
    <property type="project" value="TreeGrafter"/>
</dbReference>
<feature type="compositionally biased region" description="Polar residues" evidence="8">
    <location>
        <begin position="1381"/>
        <end position="1391"/>
    </location>
</feature>
<dbReference type="OrthoDB" id="10069414at2759"/>
<feature type="region of interest" description="Disordered" evidence="8">
    <location>
        <begin position="636"/>
        <end position="696"/>
    </location>
</feature>
<dbReference type="Proteomes" id="UP000829999">
    <property type="component" value="Chromosome 3"/>
</dbReference>
<evidence type="ECO:0000256" key="2">
    <source>
        <dbReference type="ARBA" id="ARBA00022723"/>
    </source>
</evidence>
<evidence type="ECO:0000256" key="5">
    <source>
        <dbReference type="ARBA" id="ARBA00022833"/>
    </source>
</evidence>
<dbReference type="SUPFAM" id="SSF54695">
    <property type="entry name" value="POZ domain"/>
    <property type="match status" value="1"/>
</dbReference>
<feature type="region of interest" description="Disordered" evidence="8">
    <location>
        <begin position="1193"/>
        <end position="1237"/>
    </location>
</feature>
<dbReference type="PROSITE" id="PS50157">
    <property type="entry name" value="ZINC_FINGER_C2H2_2"/>
    <property type="match status" value="2"/>
</dbReference>
<evidence type="ECO:0000259" key="9">
    <source>
        <dbReference type="PROSITE" id="PS50097"/>
    </source>
</evidence>
<evidence type="ECO:0000313" key="12">
    <source>
        <dbReference type="RefSeq" id="XP_050563833.1"/>
    </source>
</evidence>
<name>A0A9R0F7F3_SPOFR</name>
<feature type="region of interest" description="Disordered" evidence="8">
    <location>
        <begin position="131"/>
        <end position="156"/>
    </location>
</feature>
<accession>A0A9R0F7F3</accession>
<protein>
    <submittedName>
        <fullName evidence="12">Centrosome-associated zinc finger protein CP190</fullName>
    </submittedName>
</protein>
<dbReference type="InterPro" id="IPR036236">
    <property type="entry name" value="Znf_C2H2_sf"/>
</dbReference>
<feature type="region of interest" description="Disordered" evidence="8">
    <location>
        <begin position="602"/>
        <end position="621"/>
    </location>
</feature>
<sequence>MSEKKQVKVDNWGIYFLQRLKHFFNRTDYCDLTLQFQDNAQLKVHRLVLSACTEYFELLERTCEMYEDCLVMPDDLQADVIVPIVNFMYTGNLEFQVDLVEKLYQTAQVLNMPVLTKLLESHRHLVNKTPAHSYSAKKFTKQSEPKKTTGTGGAKRSYGKAFENNVVYKNKKTYQTLTKSDKTSNSIYRPPSPISAEPFTPQRSVVEDPRPTRYEIPEELESDNLFDNSFSNISYTSQPLVVHPDTVKRYKAAKRSTLFGEPSSSKKVSGMSTVDIVECKRVVSKDESIFNESNRDHTFNDENDLFNTSYVENERDSSQLFDQMLDNNGGPKVTIETKDGKDASNLDHARIISELLKKYPHLVKSNKNIKLKILDPVSSKGKKQAKSASAPSFTEAKPLNVKADEDDFTYETDVIDSKQAAKLIAMGAENVKGPWICLICGTPGKALHFNSYYKFRRHLVDVHHEKPVANICEYCGLRSLKRNYLLHHLYAQHGVQPPPQYHFPKCNMCSYIALTEGLLVKHKLTHKDIRNFRCNVCSVAFASSSQLLIHIQNTGHKYSSERKNNLQCVYCLKIFLRESNLYAHLKTHHKKEAKTDCIIDSSDDEKVDDERPRSISIKYEPSTSYDNDFEEIDLQFPSHQISTSDKHSTPRRQSVTNARQKILNPGFSTPKSNQKPKPGKSSSNSQSQNDFFQDVKIPIESTNEEIVVINNEEYIMKDNQLIPRKKTLNQDFILADIVEPDSVQPTTSVQYANVENANIEENVQPQSSMILKKSTNLNQPIQIVVSNEEEYKALMNSNHPILFDNGDATKTLTVLTAQHNTGIDTGTIDLDNTTSSEMMILPSEYPLNVTEAVSTDNPNIVVVYSHDDQSKQFQILSTGGIGAQFVQSSGMITQTFETVTTATPVMNQVEQNWQNNIESLESQQLQMTHQQHTDHNVTTGNLDHLAEVHMISEPQKEMAPDGTEISLNPTEEIMEQINNPTENNMISEPSNISTTTNETNDIHTDQNNIVEAMQIQNVLEQPLENTTQLPPVSENIIQPMDTESIIEQPIGVEDMQEQSMETENIEQPIENENITEQAIETEYVIEQPLEADIVMEQQPLANELEMPIDTESQAEPEQVIETEDKVEEPVTSADIVEQTLESGNMTEHPAEDETVVEHRVPSNILEQAIENENIMEQTQELQNILEQPVEREHVLEQQSSNENSTIQTTPQDNTDPKSVSEYPEAVNPGESIENVKNLNDQPEELMESQAYDDIVDINNPSQEQNVNPKETGSKIQNLALEWSEDEYDITDNQNHNNKTAKINADTQKIPFIDDGPELEESIENIQQEMQKQMASQLNQIETPDVETEESAVSSQEEDSSSQEMQLPPLIDSPVHGPIPNPQVQQKLSSLLNDWEDNDSQEDMIPDNSTHENILPKTDTNKPQDVPKNDNIRSLVSDWDDDDDKE</sequence>
<feature type="compositionally biased region" description="Acidic residues" evidence="8">
    <location>
        <begin position="1343"/>
        <end position="1360"/>
    </location>
</feature>
<evidence type="ECO:0000313" key="11">
    <source>
        <dbReference type="Proteomes" id="UP000829999"/>
    </source>
</evidence>
<dbReference type="GeneID" id="126913077"/>
<dbReference type="GO" id="GO:0005634">
    <property type="term" value="C:nucleus"/>
    <property type="evidence" value="ECO:0007669"/>
    <property type="project" value="UniProtKB-SubCell"/>
</dbReference>
<keyword evidence="4 7" id="KW-0863">Zinc-finger</keyword>
<dbReference type="Gene3D" id="3.30.710.10">
    <property type="entry name" value="Potassium Channel Kv1.1, Chain A"/>
    <property type="match status" value="1"/>
</dbReference>
<keyword evidence="5" id="KW-0862">Zinc</keyword>
<feature type="compositionally biased region" description="Low complexity" evidence="8">
    <location>
        <begin position="670"/>
        <end position="689"/>
    </location>
</feature>
<evidence type="ECO:0000256" key="7">
    <source>
        <dbReference type="PROSITE-ProRule" id="PRU00042"/>
    </source>
</evidence>
<dbReference type="CTD" id="41848"/>
<dbReference type="RefSeq" id="XP_050563833.1">
    <property type="nucleotide sequence ID" value="XM_050707876.1"/>
</dbReference>
<evidence type="ECO:0000256" key="1">
    <source>
        <dbReference type="ARBA" id="ARBA00004123"/>
    </source>
</evidence>
<evidence type="ECO:0000259" key="10">
    <source>
        <dbReference type="PROSITE" id="PS50157"/>
    </source>
</evidence>
<feature type="domain" description="C2H2-type" evidence="10">
    <location>
        <begin position="532"/>
        <end position="563"/>
    </location>
</feature>
<dbReference type="InterPro" id="IPR013087">
    <property type="entry name" value="Znf_C2H2_type"/>
</dbReference>
<keyword evidence="2" id="KW-0479">Metal-binding</keyword>
<keyword evidence="3" id="KW-0677">Repeat</keyword>
<feature type="compositionally biased region" description="Basic and acidic residues" evidence="8">
    <location>
        <begin position="1418"/>
        <end position="1430"/>
    </location>
</feature>
<dbReference type="PANTHER" id="PTHR24394:SF38">
    <property type="entry name" value="CENTROSOME-ASSOCIATED ZINC FINGER PROTEIN CP190"/>
    <property type="match status" value="1"/>
</dbReference>
<dbReference type="PROSITE" id="PS50097">
    <property type="entry name" value="BTB"/>
    <property type="match status" value="1"/>
</dbReference>
<feature type="region of interest" description="Disordered" evidence="8">
    <location>
        <begin position="179"/>
        <end position="205"/>
    </location>
</feature>